<keyword evidence="4" id="KW-0238">DNA-binding</keyword>
<evidence type="ECO:0000256" key="2">
    <source>
        <dbReference type="ARBA" id="ARBA00023015"/>
    </source>
</evidence>
<gene>
    <name evidence="7" type="ORF">HNV28_16685</name>
</gene>
<evidence type="ECO:0000256" key="1">
    <source>
        <dbReference type="ARBA" id="ARBA00007788"/>
    </source>
</evidence>
<evidence type="ECO:0000256" key="5">
    <source>
        <dbReference type="ARBA" id="ARBA00023163"/>
    </source>
</evidence>
<keyword evidence="2" id="KW-0805">Transcription regulation</keyword>
<dbReference type="Gene3D" id="1.20.140.160">
    <property type="match status" value="1"/>
</dbReference>
<dbReference type="GO" id="GO:0016987">
    <property type="term" value="F:sigma factor activity"/>
    <property type="evidence" value="ECO:0007669"/>
    <property type="project" value="UniProtKB-KW"/>
</dbReference>
<evidence type="ECO:0000256" key="3">
    <source>
        <dbReference type="ARBA" id="ARBA00023082"/>
    </source>
</evidence>
<dbReference type="SUPFAM" id="SSF88946">
    <property type="entry name" value="Sigma2 domain of RNA polymerase sigma factors"/>
    <property type="match status" value="1"/>
</dbReference>
<keyword evidence="5" id="KW-0804">Transcription</keyword>
<evidence type="ECO:0000313" key="8">
    <source>
        <dbReference type="Proteomes" id="UP000533080"/>
    </source>
</evidence>
<name>A0A7Y4IIQ6_MYXXA</name>
<dbReference type="GO" id="GO:0006352">
    <property type="term" value="P:DNA-templated transcription initiation"/>
    <property type="evidence" value="ECO:0007669"/>
    <property type="project" value="InterPro"/>
</dbReference>
<dbReference type="AlphaFoldDB" id="A0A7Y4IIQ6"/>
<evidence type="ECO:0000256" key="4">
    <source>
        <dbReference type="ARBA" id="ARBA00023125"/>
    </source>
</evidence>
<comment type="similarity">
    <text evidence="1">Belongs to the sigma-70 factor family.</text>
</comment>
<reference evidence="7 8" key="1">
    <citation type="submission" date="2020-05" db="EMBL/GenBank/DDBJ databases">
        <authorList>
            <person name="Whitworth D."/>
        </authorList>
    </citation>
    <scope>NUCLEOTIDE SEQUENCE [LARGE SCALE GENOMIC DNA]</scope>
    <source>
        <strain evidence="7 8">AM005</strain>
    </source>
</reference>
<protein>
    <submittedName>
        <fullName evidence="7">Sigma-70 family RNA polymerase sigma factor</fullName>
    </submittedName>
</protein>
<dbReference type="Proteomes" id="UP000533080">
    <property type="component" value="Unassembled WGS sequence"/>
</dbReference>
<feature type="domain" description="RNA polymerase sigma-70 region 2" evidence="6">
    <location>
        <begin position="35"/>
        <end position="101"/>
    </location>
</feature>
<comment type="caution">
    <text evidence="7">The sequence shown here is derived from an EMBL/GenBank/DDBJ whole genome shotgun (WGS) entry which is preliminary data.</text>
</comment>
<organism evidence="7 8">
    <name type="scientific">Myxococcus xanthus</name>
    <dbReference type="NCBI Taxonomy" id="34"/>
    <lineage>
        <taxon>Bacteria</taxon>
        <taxon>Pseudomonadati</taxon>
        <taxon>Myxococcota</taxon>
        <taxon>Myxococcia</taxon>
        <taxon>Myxococcales</taxon>
        <taxon>Cystobacterineae</taxon>
        <taxon>Myxococcaceae</taxon>
        <taxon>Myxococcus</taxon>
    </lineage>
</organism>
<proteinExistence type="inferred from homology"/>
<dbReference type="InterPro" id="IPR007627">
    <property type="entry name" value="RNA_pol_sigma70_r2"/>
</dbReference>
<dbReference type="InterPro" id="IPR013325">
    <property type="entry name" value="RNA_pol_sigma_r2"/>
</dbReference>
<evidence type="ECO:0000259" key="6">
    <source>
        <dbReference type="Pfam" id="PF04542"/>
    </source>
</evidence>
<evidence type="ECO:0000313" key="7">
    <source>
        <dbReference type="EMBL" id="NOJ79957.1"/>
    </source>
</evidence>
<accession>A0A7Y4IIQ6</accession>
<dbReference type="Pfam" id="PF04542">
    <property type="entry name" value="Sigma70_r2"/>
    <property type="match status" value="1"/>
</dbReference>
<dbReference type="SUPFAM" id="SSF88659">
    <property type="entry name" value="Sigma3 and sigma4 domains of RNA polymerase sigma factors"/>
    <property type="match status" value="1"/>
</dbReference>
<dbReference type="NCBIfam" id="TIGR02937">
    <property type="entry name" value="sigma70-ECF"/>
    <property type="match status" value="1"/>
</dbReference>
<dbReference type="PANTHER" id="PTHR30376:SF3">
    <property type="entry name" value="RNA POLYMERASE SIGMA FACTOR RPOH"/>
    <property type="match status" value="1"/>
</dbReference>
<keyword evidence="3" id="KW-0731">Sigma factor</keyword>
<dbReference type="EMBL" id="JABFNT010000048">
    <property type="protein sequence ID" value="NOJ79957.1"/>
    <property type="molecule type" value="Genomic_DNA"/>
</dbReference>
<dbReference type="PANTHER" id="PTHR30376">
    <property type="entry name" value="SIGMA FACTOR RPOH HEAT SHOCK RELATED"/>
    <property type="match status" value="1"/>
</dbReference>
<dbReference type="InterPro" id="IPR013324">
    <property type="entry name" value="RNA_pol_sigma_r3/r4-like"/>
</dbReference>
<sequence length="273" mass="30695">MGAPNRRRSMEAINLNASFESPELVVPAEVAEARVRGHLKLVRRLAWKYRWTGLSMEELVAEGNVGLMEAAGRFEERGVPFAAYASQWIRARIRAYVGRNWSMAGGRAPWVVFQLRRERSRLEARWGEGHPEVEKRLAQALGKREDEVALAMEALSRDVSLDAPVSPDSEATRLEGLMADADSQEDQVDRAKWARRLRASVDAAWPELDARERALVEERMLAEDGVSAELLARRFGVTAVRIRQIEQGLRVKLRHRLTAGLTSWDGEAMSLAA</sequence>
<dbReference type="PRINTS" id="PR00046">
    <property type="entry name" value="SIGMA70FCT"/>
</dbReference>
<dbReference type="InterPro" id="IPR014284">
    <property type="entry name" value="RNA_pol_sigma-70_dom"/>
</dbReference>
<dbReference type="Gene3D" id="1.20.120.1810">
    <property type="match status" value="1"/>
</dbReference>
<dbReference type="InterPro" id="IPR000943">
    <property type="entry name" value="RNA_pol_sigma70"/>
</dbReference>
<dbReference type="InterPro" id="IPR050813">
    <property type="entry name" value="Sigma-70_Factor"/>
</dbReference>
<dbReference type="GO" id="GO:0003677">
    <property type="term" value="F:DNA binding"/>
    <property type="evidence" value="ECO:0007669"/>
    <property type="project" value="UniProtKB-KW"/>
</dbReference>